<gene>
    <name evidence="1" type="ORF">Patl1_15857</name>
</gene>
<sequence>MLEERLEKMSNQLNNRSLMFDAGSNHQPLKDNAILAKSVAVIPRPTLWQRGLLWNMKVPTYGWMWCLMGVPSLPFSNDEEFLVKGSDAIGHRLLWQEELVSKKVQKKYATPEKVAKKLESMYNKVDSDMEIKDIELLGNELAITPIKSEPKQMKLDKKHTSLEKRERSM</sequence>
<keyword evidence="2" id="KW-1185">Reference proteome</keyword>
<name>A0ACC1BB90_9ROSI</name>
<dbReference type="EMBL" id="CM047902">
    <property type="protein sequence ID" value="KAJ0096177.1"/>
    <property type="molecule type" value="Genomic_DNA"/>
</dbReference>
<evidence type="ECO:0000313" key="1">
    <source>
        <dbReference type="EMBL" id="KAJ0096177.1"/>
    </source>
</evidence>
<accession>A0ACC1BB90</accession>
<dbReference type="Proteomes" id="UP001164250">
    <property type="component" value="Chromosome 6"/>
</dbReference>
<organism evidence="1 2">
    <name type="scientific">Pistacia atlantica</name>
    <dbReference type="NCBI Taxonomy" id="434234"/>
    <lineage>
        <taxon>Eukaryota</taxon>
        <taxon>Viridiplantae</taxon>
        <taxon>Streptophyta</taxon>
        <taxon>Embryophyta</taxon>
        <taxon>Tracheophyta</taxon>
        <taxon>Spermatophyta</taxon>
        <taxon>Magnoliopsida</taxon>
        <taxon>eudicotyledons</taxon>
        <taxon>Gunneridae</taxon>
        <taxon>Pentapetalae</taxon>
        <taxon>rosids</taxon>
        <taxon>malvids</taxon>
        <taxon>Sapindales</taxon>
        <taxon>Anacardiaceae</taxon>
        <taxon>Pistacia</taxon>
    </lineage>
</organism>
<proteinExistence type="predicted"/>
<comment type="caution">
    <text evidence="1">The sequence shown here is derived from an EMBL/GenBank/DDBJ whole genome shotgun (WGS) entry which is preliminary data.</text>
</comment>
<protein>
    <submittedName>
        <fullName evidence="1">Uncharacterized protein</fullName>
    </submittedName>
</protein>
<evidence type="ECO:0000313" key="2">
    <source>
        <dbReference type="Proteomes" id="UP001164250"/>
    </source>
</evidence>
<reference evidence="2" key="1">
    <citation type="journal article" date="2023" name="G3 (Bethesda)">
        <title>Genome assembly and association tests identify interacting loci associated with vigor, precocity, and sex in interspecific pistachio rootstocks.</title>
        <authorList>
            <person name="Palmer W."/>
            <person name="Jacygrad E."/>
            <person name="Sagayaradj S."/>
            <person name="Cavanaugh K."/>
            <person name="Han R."/>
            <person name="Bertier L."/>
            <person name="Beede B."/>
            <person name="Kafkas S."/>
            <person name="Golino D."/>
            <person name="Preece J."/>
            <person name="Michelmore R."/>
        </authorList>
    </citation>
    <scope>NUCLEOTIDE SEQUENCE [LARGE SCALE GENOMIC DNA]</scope>
</reference>